<dbReference type="Pfam" id="PF13855">
    <property type="entry name" value="LRR_8"/>
    <property type="match status" value="1"/>
</dbReference>
<reference evidence="5" key="1">
    <citation type="submission" date="2013-12" db="EMBL/GenBank/DDBJ databases">
        <title>The Genome Sequence of Aphanomyces astaci APO3.</title>
        <authorList>
            <consortium name="The Broad Institute Genomics Platform"/>
            <person name="Russ C."/>
            <person name="Tyler B."/>
            <person name="van West P."/>
            <person name="Dieguez-Uribeondo J."/>
            <person name="Young S.K."/>
            <person name="Zeng Q."/>
            <person name="Gargeya S."/>
            <person name="Fitzgerald M."/>
            <person name="Abouelleil A."/>
            <person name="Alvarado L."/>
            <person name="Chapman S.B."/>
            <person name="Gainer-Dewar J."/>
            <person name="Goldberg J."/>
            <person name="Griggs A."/>
            <person name="Gujja S."/>
            <person name="Hansen M."/>
            <person name="Howarth C."/>
            <person name="Imamovic A."/>
            <person name="Ireland A."/>
            <person name="Larimer J."/>
            <person name="McCowan C."/>
            <person name="Murphy C."/>
            <person name="Pearson M."/>
            <person name="Poon T.W."/>
            <person name="Priest M."/>
            <person name="Roberts A."/>
            <person name="Saif S."/>
            <person name="Shea T."/>
            <person name="Sykes S."/>
            <person name="Wortman J."/>
            <person name="Nusbaum C."/>
            <person name="Birren B."/>
        </authorList>
    </citation>
    <scope>NUCLEOTIDE SEQUENCE [LARGE SCALE GENOMIC DNA]</scope>
    <source>
        <strain evidence="5">APO3</strain>
    </source>
</reference>
<dbReference type="PANTHER" id="PTHR24366">
    <property type="entry name" value="IG(IMMUNOGLOBULIN) AND LRR(LEUCINE RICH REPEAT) DOMAINS"/>
    <property type="match status" value="1"/>
</dbReference>
<sequence length="336" mass="36592">MKFMLLVVLLAGIASVYGDSFSLSACSGLMRQPANATSSSVACLQRLDGAIKVVQYNGTHLDLRNQNITSVMSVPRGLISIDLSGNNLATINLGDSALESINLSGGQVTSFTVISLPATLRHLDVSRNSINQLSINWARFVKLTSLNFSSNRVSYINKPVFPPSLRSLDVSNNPIYMADFDVATYTLLSGINVSYLLDPQSAQMVASTCRDVGDLRRLGFSGSVVCVFDKSRDVIQDDMFGSTLPLVMRQSILPHKSVVSLRRLTLVSLFLSVTLVLGYAGLHWYRRRMGLNEEHALDRGRETLSSSACEAYDAEPIQYIQALTPQATSAAASRSR</sequence>
<dbReference type="STRING" id="112090.W4H150"/>
<evidence type="ECO:0000256" key="4">
    <source>
        <dbReference type="SAM" id="SignalP"/>
    </source>
</evidence>
<dbReference type="Gene3D" id="3.80.10.10">
    <property type="entry name" value="Ribonuclease Inhibitor"/>
    <property type="match status" value="1"/>
</dbReference>
<protein>
    <submittedName>
        <fullName evidence="5">Uncharacterized protein</fullName>
    </submittedName>
</protein>
<proteinExistence type="predicted"/>
<keyword evidence="3" id="KW-0812">Transmembrane</keyword>
<keyword evidence="1" id="KW-0433">Leucine-rich repeat</keyword>
<dbReference type="InterPro" id="IPR001611">
    <property type="entry name" value="Leu-rich_rpt"/>
</dbReference>
<name>W4H150_APHAT</name>
<dbReference type="InterPro" id="IPR032675">
    <property type="entry name" value="LRR_dom_sf"/>
</dbReference>
<dbReference type="EMBL" id="KI913117">
    <property type="protein sequence ID" value="ETV85735.1"/>
    <property type="molecule type" value="Genomic_DNA"/>
</dbReference>
<gene>
    <name evidence="5" type="ORF">H257_02328</name>
</gene>
<feature type="signal peptide" evidence="4">
    <location>
        <begin position="1"/>
        <end position="18"/>
    </location>
</feature>
<keyword evidence="3" id="KW-0472">Membrane</keyword>
<evidence type="ECO:0000256" key="1">
    <source>
        <dbReference type="ARBA" id="ARBA00022614"/>
    </source>
</evidence>
<evidence type="ECO:0000256" key="3">
    <source>
        <dbReference type="SAM" id="Phobius"/>
    </source>
</evidence>
<organism evidence="5">
    <name type="scientific">Aphanomyces astaci</name>
    <name type="common">Crayfish plague agent</name>
    <dbReference type="NCBI Taxonomy" id="112090"/>
    <lineage>
        <taxon>Eukaryota</taxon>
        <taxon>Sar</taxon>
        <taxon>Stramenopiles</taxon>
        <taxon>Oomycota</taxon>
        <taxon>Saprolegniomycetes</taxon>
        <taxon>Saprolegniales</taxon>
        <taxon>Verrucalvaceae</taxon>
        <taxon>Aphanomyces</taxon>
    </lineage>
</organism>
<accession>W4H150</accession>
<dbReference type="SUPFAM" id="SSF52058">
    <property type="entry name" value="L domain-like"/>
    <property type="match status" value="1"/>
</dbReference>
<dbReference type="RefSeq" id="XP_009824207.1">
    <property type="nucleotide sequence ID" value="XM_009825905.1"/>
</dbReference>
<dbReference type="VEuPathDB" id="FungiDB:H257_02328"/>
<evidence type="ECO:0000256" key="2">
    <source>
        <dbReference type="ARBA" id="ARBA00022737"/>
    </source>
</evidence>
<keyword evidence="2" id="KW-0677">Repeat</keyword>
<feature type="chain" id="PRO_5004841446" evidence="4">
    <location>
        <begin position="19"/>
        <end position="336"/>
    </location>
</feature>
<keyword evidence="4" id="KW-0732">Signal</keyword>
<feature type="transmembrane region" description="Helical" evidence="3">
    <location>
        <begin position="264"/>
        <end position="285"/>
    </location>
</feature>
<keyword evidence="3" id="KW-1133">Transmembrane helix</keyword>
<dbReference type="GeneID" id="20804324"/>
<evidence type="ECO:0000313" key="5">
    <source>
        <dbReference type="EMBL" id="ETV85735.1"/>
    </source>
</evidence>
<dbReference type="AlphaFoldDB" id="W4H150"/>
<dbReference type="OrthoDB" id="1394818at2759"/>